<name>E5AL48_MYCRK</name>
<reference evidence="1 2" key="1">
    <citation type="journal article" date="2011" name="J. Bacteriol.">
        <title>Complete genome sequence of Burkholderia rhizoxinica, an endosymbiont of Rhizopus microsporus.</title>
        <authorList>
            <person name="Lackner G."/>
            <person name="Moebius N."/>
            <person name="Partida-Martinez L."/>
            <person name="Hertweck C."/>
        </authorList>
    </citation>
    <scope>NUCLEOTIDE SEQUENCE [LARGE SCALE GENOMIC DNA]</scope>
    <source>
        <strain evidence="2">DSM 19002 / CIP 109453 / HKI 454</strain>
    </source>
</reference>
<evidence type="ECO:0000313" key="1">
    <source>
        <dbReference type="EMBL" id="CBW76005.1"/>
    </source>
</evidence>
<sequence>MDCALTLAAAGRSVKQVCEVLGVTRSNVVAKLSRPAQWRDARQSRWMDDGALVEEIRLVAQL</sequence>
<proteinExistence type="predicted"/>
<dbReference type="KEGG" id="brh:RBRH_02023"/>
<evidence type="ECO:0000313" key="2">
    <source>
        <dbReference type="Proteomes" id="UP000007437"/>
    </source>
</evidence>
<dbReference type="STRING" id="882378.RBRH_02023"/>
<dbReference type="Proteomes" id="UP000007437">
    <property type="component" value="Chromosome"/>
</dbReference>
<gene>
    <name evidence="1" type="ordered locus">RBRH_02023</name>
</gene>
<accession>E5AL48</accession>
<dbReference type="eggNOG" id="COG2801">
    <property type="taxonomic scope" value="Bacteria"/>
</dbReference>
<dbReference type="AlphaFoldDB" id="E5AL48"/>
<dbReference type="HOGENOM" id="CLU_2895429_0_0_4"/>
<dbReference type="EMBL" id="FR687359">
    <property type="protein sequence ID" value="CBW76005.1"/>
    <property type="molecule type" value="Genomic_DNA"/>
</dbReference>
<organism evidence="1 2">
    <name type="scientific">Mycetohabitans rhizoxinica (strain DSM 19002 / CIP 109453 / HKI 454)</name>
    <name type="common">Paraburkholderia rhizoxinica</name>
    <dbReference type="NCBI Taxonomy" id="882378"/>
    <lineage>
        <taxon>Bacteria</taxon>
        <taxon>Pseudomonadati</taxon>
        <taxon>Pseudomonadota</taxon>
        <taxon>Betaproteobacteria</taxon>
        <taxon>Burkholderiales</taxon>
        <taxon>Burkholderiaceae</taxon>
        <taxon>Mycetohabitans</taxon>
    </lineage>
</organism>
<protein>
    <submittedName>
        <fullName evidence="1">Transposase</fullName>
    </submittedName>
</protein>